<protein>
    <submittedName>
        <fullName evidence="1">Uncharacterized protein</fullName>
    </submittedName>
</protein>
<organism evidence="1 2">
    <name type="scientific">Xylanibacter ruminicola</name>
    <name type="common">Prevotella ruminicola</name>
    <dbReference type="NCBI Taxonomy" id="839"/>
    <lineage>
        <taxon>Bacteria</taxon>
        <taxon>Pseudomonadati</taxon>
        <taxon>Bacteroidota</taxon>
        <taxon>Bacteroidia</taxon>
        <taxon>Bacteroidales</taxon>
        <taxon>Prevotellaceae</taxon>
        <taxon>Xylanibacter</taxon>
    </lineage>
</organism>
<sequence>MNYKNYIPCFVREFIRIYKVEQNYGSHSRISTTSIENNVKLGNHIYLAERVVVRGG</sequence>
<evidence type="ECO:0000313" key="2">
    <source>
        <dbReference type="Proteomes" id="UP000184280"/>
    </source>
</evidence>
<name>A0A1M7JI27_XYLRU</name>
<dbReference type="Proteomes" id="UP000184280">
    <property type="component" value="Unassembled WGS sequence"/>
</dbReference>
<reference evidence="1 2" key="1">
    <citation type="submission" date="2016-11" db="EMBL/GenBank/DDBJ databases">
        <authorList>
            <person name="Jaros S."/>
            <person name="Januszkiewicz K."/>
            <person name="Wedrychowicz H."/>
        </authorList>
    </citation>
    <scope>NUCLEOTIDE SEQUENCE [LARGE SCALE GENOMIC DNA]</scope>
    <source>
        <strain evidence="1 2">BPI-34</strain>
    </source>
</reference>
<gene>
    <name evidence="1" type="ORF">SAMN04488494_2072</name>
</gene>
<accession>A0A1M7JI27</accession>
<evidence type="ECO:0000313" key="1">
    <source>
        <dbReference type="EMBL" id="SHM52692.1"/>
    </source>
</evidence>
<dbReference type="AlphaFoldDB" id="A0A1M7JI27"/>
<dbReference type="EMBL" id="FRCJ01000004">
    <property type="protein sequence ID" value="SHM52692.1"/>
    <property type="molecule type" value="Genomic_DNA"/>
</dbReference>
<proteinExistence type="predicted"/>